<keyword evidence="1" id="KW-0732">Signal</keyword>
<dbReference type="PANTHER" id="PTHR47197:SF3">
    <property type="entry name" value="DIHYDRO-HEME D1 DEHYDROGENASE"/>
    <property type="match status" value="1"/>
</dbReference>
<dbReference type="Proteomes" id="UP000749040">
    <property type="component" value="Unassembled WGS sequence"/>
</dbReference>
<reference evidence="4 5" key="1">
    <citation type="submission" date="2021-01" db="EMBL/GenBank/DDBJ databases">
        <title>Streptomyces acididurans sp. nov., isolated from a peat swamp forest soil.</title>
        <authorList>
            <person name="Chantavorakit T."/>
            <person name="Duangmal K."/>
        </authorList>
    </citation>
    <scope>NUCLEOTIDE SEQUENCE [LARGE SCALE GENOMIC DNA]</scope>
    <source>
        <strain evidence="4 5">KK5PA1</strain>
    </source>
</reference>
<dbReference type="InterPro" id="IPR051200">
    <property type="entry name" value="Host-pathogen_enzymatic-act"/>
</dbReference>
<evidence type="ECO:0000313" key="5">
    <source>
        <dbReference type="Proteomes" id="UP000749040"/>
    </source>
</evidence>
<feature type="compositionally biased region" description="Low complexity" evidence="2">
    <location>
        <begin position="46"/>
        <end position="72"/>
    </location>
</feature>
<dbReference type="InterPro" id="IPR011045">
    <property type="entry name" value="N2O_reductase_N"/>
</dbReference>
<evidence type="ECO:0000259" key="3">
    <source>
        <dbReference type="Pfam" id="PF21783"/>
    </source>
</evidence>
<dbReference type="EMBL" id="JADKYB010000016">
    <property type="protein sequence ID" value="MBM9508095.1"/>
    <property type="molecule type" value="Genomic_DNA"/>
</dbReference>
<dbReference type="InterPro" id="IPR015943">
    <property type="entry name" value="WD40/YVTN_repeat-like_dom_sf"/>
</dbReference>
<evidence type="ECO:0000256" key="2">
    <source>
        <dbReference type="SAM" id="MobiDB-lite"/>
    </source>
</evidence>
<accession>A0ABS2TXM1</accession>
<gene>
    <name evidence="4" type="ORF">ITX44_26790</name>
</gene>
<protein>
    <submittedName>
        <fullName evidence="4">Beta-propeller fold lactonase family protein</fullName>
    </submittedName>
</protein>
<dbReference type="InterPro" id="IPR011964">
    <property type="entry name" value="YVTN_b-propeller_repeat"/>
</dbReference>
<proteinExistence type="predicted"/>
<feature type="region of interest" description="Disordered" evidence="2">
    <location>
        <begin position="46"/>
        <end position="85"/>
    </location>
</feature>
<sequence>MTDTPAHRRRPGRRVGGALVASLGAAALGVALTLQTASAAPAARTAGTASTAPSTQAAQAGQEADAAPGVAAGPPPSTAKVPLSGRDRVYTADQTSNTVSVIDPATDKVLGTIALGTQRLSNELNPQYVGDIDVHGLAYAPGRRRLAVVSIASNTVDIIDTATDQVLSHTDVGRSAHEGWFTKDGRQFWVADRGRDTVTVVDAVHGGVITNLHVGAGPSKVVMSPDGKWAYINHTSLPEITVVNVATRKVVGHITGLADSFASDLAISPDGRQLWVPHKHVGKVTVVDLAHDRVQAVLDTGPDTNHPNFAVLPTGSYAYITVGGLNETKVYRLTGTGTPQLTATVHDTGNAPHGLWPSGDWSRMYVGMEKSDSVDVIDTATNEVVDTLAVGQEPQALVYVPDAVPAGTTDATTPGLGTQGLHQQGHNVPTTLPDGTPGDITDPVLGKHLEATIRPVVGLDMIDLQARNLKPTTTYRALSVAPDGARTPVVTFTTDSAGNAPQVLAFSSFTGRSIALEETTTPGAQPTVTAADMSDCCCC</sequence>
<dbReference type="Gene3D" id="2.130.10.10">
    <property type="entry name" value="YVTN repeat-like/Quinoprotein amine dehydrogenase"/>
    <property type="match status" value="3"/>
</dbReference>
<dbReference type="InterPro" id="IPR048433">
    <property type="entry name" value="YNCE-like_beta-prop"/>
</dbReference>
<evidence type="ECO:0000256" key="1">
    <source>
        <dbReference type="ARBA" id="ARBA00022729"/>
    </source>
</evidence>
<comment type="caution">
    <text evidence="4">The sequence shown here is derived from an EMBL/GenBank/DDBJ whole genome shotgun (WGS) entry which is preliminary data.</text>
</comment>
<keyword evidence="5" id="KW-1185">Reference proteome</keyword>
<feature type="domain" description="YNCE-like beta-propeller" evidence="3">
    <location>
        <begin position="148"/>
        <end position="395"/>
    </location>
</feature>
<evidence type="ECO:0000313" key="4">
    <source>
        <dbReference type="EMBL" id="MBM9508095.1"/>
    </source>
</evidence>
<dbReference type="RefSeq" id="WP_205359971.1">
    <property type="nucleotide sequence ID" value="NZ_JADKYB010000016.1"/>
</dbReference>
<dbReference type="PANTHER" id="PTHR47197">
    <property type="entry name" value="PROTEIN NIRF"/>
    <property type="match status" value="1"/>
</dbReference>
<dbReference type="Pfam" id="PF21783">
    <property type="entry name" value="YNCE"/>
    <property type="match status" value="1"/>
</dbReference>
<organism evidence="4 5">
    <name type="scientific">Actinacidiphila acididurans</name>
    <dbReference type="NCBI Taxonomy" id="2784346"/>
    <lineage>
        <taxon>Bacteria</taxon>
        <taxon>Bacillati</taxon>
        <taxon>Actinomycetota</taxon>
        <taxon>Actinomycetes</taxon>
        <taxon>Kitasatosporales</taxon>
        <taxon>Streptomycetaceae</taxon>
        <taxon>Actinacidiphila</taxon>
    </lineage>
</organism>
<dbReference type="NCBIfam" id="TIGR02276">
    <property type="entry name" value="beta_rpt_yvtn"/>
    <property type="match status" value="2"/>
</dbReference>
<name>A0ABS2TXM1_9ACTN</name>
<dbReference type="SUPFAM" id="SSF50974">
    <property type="entry name" value="Nitrous oxide reductase, N-terminal domain"/>
    <property type="match status" value="1"/>
</dbReference>